<sequence length="216" mass="23305">MRLPRSALHPLAIGAALLAGVVAMPAAAQPKPDPDWPCVQRKTPDIDLAQVWSGPDPVSAGKWTDDQDAATLAQKLASRRTPLDQVDGLLDAFVQAAGPQANAQLLRVMAGVFEIINSERARIIHGIERYARGQQRLADRVRQEGEAVSKAKAGPTAGPAAPETAEAKALEEQLAWDSRIFDERARSLTYVCETPVILEQRAYELGQKIAARMKAG</sequence>
<proteinExistence type="predicted"/>
<feature type="region of interest" description="Disordered" evidence="1">
    <location>
        <begin position="142"/>
        <end position="163"/>
    </location>
</feature>
<name>A0A974PTQ7_9HYPH</name>
<dbReference type="AlphaFoldDB" id="A0A974PTQ7"/>
<reference evidence="3 4" key="1">
    <citation type="submission" date="2020-10" db="EMBL/GenBank/DDBJ databases">
        <title>Degradation of 1,4-Dioxane by Xanthobacter sp. YN2, via a Novel Group-2 Soluble Di-Iron Monooxygenase.</title>
        <authorList>
            <person name="Ma F."/>
            <person name="Wang Y."/>
            <person name="Yang J."/>
            <person name="Guo H."/>
            <person name="Su D."/>
            <person name="Yu L."/>
        </authorList>
    </citation>
    <scope>NUCLEOTIDE SEQUENCE [LARGE SCALE GENOMIC DNA]</scope>
    <source>
        <strain evidence="3 4">YN2</strain>
    </source>
</reference>
<keyword evidence="2" id="KW-0732">Signal</keyword>
<keyword evidence="4" id="KW-1185">Reference proteome</keyword>
<evidence type="ECO:0000313" key="4">
    <source>
        <dbReference type="Proteomes" id="UP000596427"/>
    </source>
</evidence>
<feature type="signal peptide" evidence="2">
    <location>
        <begin position="1"/>
        <end position="28"/>
    </location>
</feature>
<accession>A0A974PTQ7</accession>
<organism evidence="3 4">
    <name type="scientific">Xanthobacter dioxanivorans</name>
    <dbReference type="NCBI Taxonomy" id="2528964"/>
    <lineage>
        <taxon>Bacteria</taxon>
        <taxon>Pseudomonadati</taxon>
        <taxon>Pseudomonadota</taxon>
        <taxon>Alphaproteobacteria</taxon>
        <taxon>Hyphomicrobiales</taxon>
        <taxon>Xanthobacteraceae</taxon>
        <taxon>Xanthobacter</taxon>
    </lineage>
</organism>
<dbReference type="Proteomes" id="UP000596427">
    <property type="component" value="Chromosome"/>
</dbReference>
<feature type="compositionally biased region" description="Low complexity" evidence="1">
    <location>
        <begin position="150"/>
        <end position="163"/>
    </location>
</feature>
<evidence type="ECO:0000256" key="1">
    <source>
        <dbReference type="SAM" id="MobiDB-lite"/>
    </source>
</evidence>
<dbReference type="EMBL" id="CP063362">
    <property type="protein sequence ID" value="QRG09525.1"/>
    <property type="molecule type" value="Genomic_DNA"/>
</dbReference>
<evidence type="ECO:0008006" key="5">
    <source>
        <dbReference type="Google" id="ProtNLM"/>
    </source>
</evidence>
<protein>
    <recommendedName>
        <fullName evidence="5">Secreted protein</fullName>
    </recommendedName>
</protein>
<evidence type="ECO:0000313" key="3">
    <source>
        <dbReference type="EMBL" id="QRG09525.1"/>
    </source>
</evidence>
<feature type="chain" id="PRO_5037340224" description="Secreted protein" evidence="2">
    <location>
        <begin position="29"/>
        <end position="216"/>
    </location>
</feature>
<gene>
    <name evidence="3" type="ORF">EZH22_07440</name>
</gene>
<evidence type="ECO:0000256" key="2">
    <source>
        <dbReference type="SAM" id="SignalP"/>
    </source>
</evidence>
<dbReference type="KEGG" id="xdi:EZH22_07440"/>